<organism evidence="2 3">
    <name type="scientific">Phyllostomus discolor</name>
    <name type="common">pale spear-nosed bat</name>
    <dbReference type="NCBI Taxonomy" id="89673"/>
    <lineage>
        <taxon>Eukaryota</taxon>
        <taxon>Metazoa</taxon>
        <taxon>Chordata</taxon>
        <taxon>Craniata</taxon>
        <taxon>Vertebrata</taxon>
        <taxon>Euteleostomi</taxon>
        <taxon>Mammalia</taxon>
        <taxon>Eutheria</taxon>
        <taxon>Laurasiatheria</taxon>
        <taxon>Chiroptera</taxon>
        <taxon>Yangochiroptera</taxon>
        <taxon>Phyllostomidae</taxon>
        <taxon>Phyllostominae</taxon>
        <taxon>Phyllostomus</taxon>
    </lineage>
</organism>
<protein>
    <submittedName>
        <fullName evidence="2">Uncharacterized protein</fullName>
    </submittedName>
</protein>
<comment type="caution">
    <text evidence="2">The sequence shown here is derived from an EMBL/GenBank/DDBJ whole genome shotgun (WGS) entry which is preliminary data.</text>
</comment>
<dbReference type="AlphaFoldDB" id="A0A833YG87"/>
<sequence length="157" mass="16389">MLEPAHKSVCTTIVGGPSPVREQTEGAGEIELSSLGRQKPALGRLEPLTLCSVASRANTQRHGDSQLGNCQAEESKCGVTAGRSHSSAAGGPCRPPTSENCGSGVHAACWSHLKPVRWVIPNTMGQTNGPPGLAPLPGQRPAPRRRPRARADCVCRG</sequence>
<evidence type="ECO:0000256" key="1">
    <source>
        <dbReference type="SAM" id="MobiDB-lite"/>
    </source>
</evidence>
<evidence type="ECO:0000313" key="3">
    <source>
        <dbReference type="Proteomes" id="UP000664940"/>
    </source>
</evidence>
<gene>
    <name evidence="2" type="ORF">HJG60_009315</name>
</gene>
<dbReference type="Proteomes" id="UP000664940">
    <property type="component" value="Unassembled WGS sequence"/>
</dbReference>
<proteinExistence type="predicted"/>
<reference evidence="2 3" key="1">
    <citation type="journal article" date="2020" name="Nature">
        <title>Six reference-quality genomes reveal evolution of bat adaptations.</title>
        <authorList>
            <person name="Jebb D."/>
            <person name="Huang Z."/>
            <person name="Pippel M."/>
            <person name="Hughes G.M."/>
            <person name="Lavrichenko K."/>
            <person name="Devanna P."/>
            <person name="Winkler S."/>
            <person name="Jermiin L.S."/>
            <person name="Skirmuntt E.C."/>
            <person name="Katzourakis A."/>
            <person name="Burkitt-Gray L."/>
            <person name="Ray D.A."/>
            <person name="Sullivan K.A.M."/>
            <person name="Roscito J.G."/>
            <person name="Kirilenko B.M."/>
            <person name="Davalos L.M."/>
            <person name="Corthals A.P."/>
            <person name="Power M.L."/>
            <person name="Jones G."/>
            <person name="Ransome R.D."/>
            <person name="Dechmann D.K.N."/>
            <person name="Locatelli A.G."/>
            <person name="Puechmaille S.J."/>
            <person name="Fedrigo O."/>
            <person name="Jarvis E.D."/>
            <person name="Hiller M."/>
            <person name="Vernes S.C."/>
            <person name="Myers E.W."/>
            <person name="Teeling E.C."/>
        </authorList>
    </citation>
    <scope>NUCLEOTIDE SEQUENCE [LARGE SCALE GENOMIC DNA]</scope>
    <source>
        <strain evidence="2">Bat1K_MPI-CBG_1</strain>
    </source>
</reference>
<accession>A0A833YG87</accession>
<evidence type="ECO:0000313" key="2">
    <source>
        <dbReference type="EMBL" id="KAF6074904.1"/>
    </source>
</evidence>
<feature type="region of interest" description="Disordered" evidence="1">
    <location>
        <begin position="123"/>
        <end position="151"/>
    </location>
</feature>
<name>A0A833YG87_9CHIR</name>
<feature type="region of interest" description="Disordered" evidence="1">
    <location>
        <begin position="1"/>
        <end position="26"/>
    </location>
</feature>
<dbReference type="EMBL" id="JABVXQ010000015">
    <property type="protein sequence ID" value="KAF6074904.1"/>
    <property type="molecule type" value="Genomic_DNA"/>
</dbReference>